<sequence>MNDCYITAPVNGIETPFILSPTQWGWGLKAKLAYKPGDLVCHYQGEVISVPEYHSRVAEKVETGNLVFSYVQLSTEKILDPDYSDECIGKFANAACREIGEQNNCYYARDLHRGRVNIKAVKRVKPGDWILCAYGTAFSGQLRGLRKQLKKTQGNIELSQIPDCLHQINEAEANALAEKFMEKQGRKKKRGSDSQESTPPLPTLEIPQLTFQDPSAPESSRPPILPIQTQHQLPRLRSPPTSPLRNRRTSASFTPLQLTLDGSSSSEERPGADPTLTVSDLPDLLRSPPLPSSRALELASPRLTAKQRQMKFTDENDPLSSPVRPVKRQASTKFSQNLPTVIKKIKRAL</sequence>
<evidence type="ECO:0000259" key="2">
    <source>
        <dbReference type="PROSITE" id="PS50280"/>
    </source>
</evidence>
<feature type="region of interest" description="Disordered" evidence="1">
    <location>
        <begin position="181"/>
        <end position="335"/>
    </location>
</feature>
<protein>
    <recommendedName>
        <fullName evidence="2">SET domain-containing protein</fullName>
    </recommendedName>
</protein>
<feature type="domain" description="SET" evidence="2">
    <location>
        <begin position="11"/>
        <end position="135"/>
    </location>
</feature>
<gene>
    <name evidence="3" type="ORF">BLNAU_8993</name>
</gene>
<dbReference type="PROSITE" id="PS50280">
    <property type="entry name" value="SET"/>
    <property type="match status" value="1"/>
</dbReference>
<feature type="compositionally biased region" description="Polar residues" evidence="1">
    <location>
        <begin position="251"/>
        <end position="265"/>
    </location>
</feature>
<proteinExistence type="predicted"/>
<dbReference type="InterPro" id="IPR046341">
    <property type="entry name" value="SET_dom_sf"/>
</dbReference>
<dbReference type="EMBL" id="JARBJD010000060">
    <property type="protein sequence ID" value="KAK2956017.1"/>
    <property type="molecule type" value="Genomic_DNA"/>
</dbReference>
<accession>A0ABQ9XX21</accession>
<dbReference type="Pfam" id="PF00856">
    <property type="entry name" value="SET"/>
    <property type="match status" value="1"/>
</dbReference>
<keyword evidence="4" id="KW-1185">Reference proteome</keyword>
<comment type="caution">
    <text evidence="3">The sequence shown here is derived from an EMBL/GenBank/DDBJ whole genome shotgun (WGS) entry which is preliminary data.</text>
</comment>
<evidence type="ECO:0000313" key="3">
    <source>
        <dbReference type="EMBL" id="KAK2956017.1"/>
    </source>
</evidence>
<evidence type="ECO:0000313" key="4">
    <source>
        <dbReference type="Proteomes" id="UP001281761"/>
    </source>
</evidence>
<dbReference type="Proteomes" id="UP001281761">
    <property type="component" value="Unassembled WGS sequence"/>
</dbReference>
<dbReference type="Gene3D" id="2.170.270.10">
    <property type="entry name" value="SET domain"/>
    <property type="match status" value="1"/>
</dbReference>
<evidence type="ECO:0000256" key="1">
    <source>
        <dbReference type="SAM" id="MobiDB-lite"/>
    </source>
</evidence>
<reference evidence="3 4" key="1">
    <citation type="journal article" date="2022" name="bioRxiv">
        <title>Genomics of Preaxostyla Flagellates Illuminates Evolutionary Transitions and the Path Towards Mitochondrial Loss.</title>
        <authorList>
            <person name="Novak L.V.F."/>
            <person name="Treitli S.C."/>
            <person name="Pyrih J."/>
            <person name="Halakuc P."/>
            <person name="Pipaliya S.V."/>
            <person name="Vacek V."/>
            <person name="Brzon O."/>
            <person name="Soukal P."/>
            <person name="Eme L."/>
            <person name="Dacks J.B."/>
            <person name="Karnkowska A."/>
            <person name="Elias M."/>
            <person name="Hampl V."/>
        </authorList>
    </citation>
    <scope>NUCLEOTIDE SEQUENCE [LARGE SCALE GENOMIC DNA]</scope>
    <source>
        <strain evidence="3">NAU3</strain>
        <tissue evidence="3">Gut</tissue>
    </source>
</reference>
<dbReference type="SUPFAM" id="SSF82199">
    <property type="entry name" value="SET domain"/>
    <property type="match status" value="1"/>
</dbReference>
<feature type="compositionally biased region" description="Low complexity" evidence="1">
    <location>
        <begin position="279"/>
        <end position="301"/>
    </location>
</feature>
<name>A0ABQ9XX21_9EUKA</name>
<organism evidence="3 4">
    <name type="scientific">Blattamonas nauphoetae</name>
    <dbReference type="NCBI Taxonomy" id="2049346"/>
    <lineage>
        <taxon>Eukaryota</taxon>
        <taxon>Metamonada</taxon>
        <taxon>Preaxostyla</taxon>
        <taxon>Oxymonadida</taxon>
        <taxon>Blattamonas</taxon>
    </lineage>
</organism>
<dbReference type="InterPro" id="IPR001214">
    <property type="entry name" value="SET_dom"/>
</dbReference>